<gene>
    <name evidence="13" type="ORF">Mgra_00005010</name>
</gene>
<evidence type="ECO:0000259" key="12">
    <source>
        <dbReference type="PROSITE" id="PS51684"/>
    </source>
</evidence>
<comment type="caution">
    <text evidence="13">The sequence shown here is derived from an EMBL/GenBank/DDBJ whole genome shotgun (WGS) entry which is preliminary data.</text>
</comment>
<keyword evidence="2 11" id="KW-0963">Cytoplasm</keyword>
<comment type="similarity">
    <text evidence="11">Belongs to the TRM5 / TYW2 family.</text>
</comment>
<dbReference type="PROSITE" id="PS51684">
    <property type="entry name" value="SAM_MT_TRM5_TYW2"/>
    <property type="match status" value="1"/>
</dbReference>
<dbReference type="GO" id="GO:0002939">
    <property type="term" value="P:tRNA N1-guanine methylation"/>
    <property type="evidence" value="ECO:0007669"/>
    <property type="project" value="TreeGrafter"/>
</dbReference>
<keyword evidence="8 11" id="KW-0539">Nucleus</keyword>
<dbReference type="Proteomes" id="UP000605970">
    <property type="component" value="Unassembled WGS sequence"/>
</dbReference>
<dbReference type="OrthoDB" id="10267474at2759"/>
<organism evidence="13 14">
    <name type="scientific">Meloidogyne graminicola</name>
    <dbReference type="NCBI Taxonomy" id="189291"/>
    <lineage>
        <taxon>Eukaryota</taxon>
        <taxon>Metazoa</taxon>
        <taxon>Ecdysozoa</taxon>
        <taxon>Nematoda</taxon>
        <taxon>Chromadorea</taxon>
        <taxon>Rhabditida</taxon>
        <taxon>Tylenchina</taxon>
        <taxon>Tylenchomorpha</taxon>
        <taxon>Tylenchoidea</taxon>
        <taxon>Meloidogynidae</taxon>
        <taxon>Meloidogyninae</taxon>
        <taxon>Meloidogyne</taxon>
    </lineage>
</organism>
<protein>
    <recommendedName>
        <fullName evidence="11">tRNA (guanine(37)-N1)-methyltransferase</fullName>
        <ecNumber evidence="11">2.1.1.228</ecNumber>
    </recommendedName>
    <alternativeName>
        <fullName evidence="11">M1G-methyltransferase</fullName>
    </alternativeName>
    <alternativeName>
        <fullName evidence="11">tRNA [GM37] methyltransferase</fullName>
    </alternativeName>
    <alternativeName>
        <fullName evidence="11">tRNA methyltransferase 5 homolog</fullName>
    </alternativeName>
</protein>
<keyword evidence="7 11" id="KW-0496">Mitochondrion</keyword>
<dbReference type="Pfam" id="PF25133">
    <property type="entry name" value="TYW2_N_2"/>
    <property type="match status" value="1"/>
</dbReference>
<feature type="binding site" evidence="11">
    <location>
        <position position="353"/>
    </location>
    <ligand>
        <name>S-adenosyl-L-methionine</name>
        <dbReference type="ChEBI" id="CHEBI:59789"/>
    </ligand>
</feature>
<dbReference type="GO" id="GO:0052906">
    <property type="term" value="F:tRNA (guanine(37)-N1)-methyltransferase activity"/>
    <property type="evidence" value="ECO:0007669"/>
    <property type="project" value="UniProtKB-UniRule"/>
</dbReference>
<comment type="caution">
    <text evidence="11">Lacks conserved residue(s) required for the propagation of feature annotation.</text>
</comment>
<evidence type="ECO:0000256" key="5">
    <source>
        <dbReference type="ARBA" id="ARBA00022691"/>
    </source>
</evidence>
<dbReference type="Gene3D" id="3.40.50.150">
    <property type="entry name" value="Vaccinia Virus protein VP39"/>
    <property type="match status" value="1"/>
</dbReference>
<comment type="catalytic activity">
    <reaction evidence="10 11">
        <text>guanosine(37) in tRNA + S-adenosyl-L-methionine = N(1)-methylguanosine(37) in tRNA + S-adenosyl-L-homocysteine + H(+)</text>
        <dbReference type="Rhea" id="RHEA:36899"/>
        <dbReference type="Rhea" id="RHEA-COMP:10145"/>
        <dbReference type="Rhea" id="RHEA-COMP:10147"/>
        <dbReference type="ChEBI" id="CHEBI:15378"/>
        <dbReference type="ChEBI" id="CHEBI:57856"/>
        <dbReference type="ChEBI" id="CHEBI:59789"/>
        <dbReference type="ChEBI" id="CHEBI:73542"/>
        <dbReference type="ChEBI" id="CHEBI:74269"/>
        <dbReference type="EC" id="2.1.1.228"/>
    </reaction>
</comment>
<dbReference type="FunFam" id="3.30.300.110:FF:000001">
    <property type="entry name" value="tRNA (guanine(37)-N1)-methyltransferase"/>
    <property type="match status" value="1"/>
</dbReference>
<sequence>MIFSIKRNYFINYLFNYYSQMSSSINRILSPPNAVKGMLQLEKEKFRKLVEFPSVKIPKRLVNRIIGLACVNELRIDCLPRLKTFIATENDDFKRLIFDPDKFFEANEKKKEELIEQIEKQIDSKVEFENFVYQMEFEDWSAKCCFKAILPEDAEFSGFEQCGHIIHLNLRERLLPFRYVIGQILLEKIQRTRTVINKLDTLTNDYRIMDVELLAGDSDYKTEVVEHGIRYKLDYSKVFWNSRLYSVHSKTVAQFDKNSVVFDVFSGIGPFVLPALKTKNVVKAYANDLNPAAIDYLKQNIKLNKICDEHIEEFILNGSEFIQLFIPEKIFFHCKKWEKENKSTKHTFHVVMNLPGYSADHLIYFRGFLSKYEEIRKLFENNFCNILVHCHFFVKANDDLPLSWYENEAKRIIYEKSECLNLEIKELIFNRKVSTRKNMFCARICLPVEYIFEANDIRTDEKIINIESEVFLLT</sequence>
<dbReference type="Gene3D" id="3.30.300.110">
    <property type="entry name" value="Met-10+ protein-like domains"/>
    <property type="match status" value="1"/>
</dbReference>
<evidence type="ECO:0000256" key="6">
    <source>
        <dbReference type="ARBA" id="ARBA00022694"/>
    </source>
</evidence>
<comment type="function">
    <text evidence="9">Involved in mitochondrial tRNA methylation. Specifically methylates the N1 position of guanosine-37 in various tRNAs. Methylation is not dependent on the nature of the nucleoside 5' of the target nucleoside. This is the first step in the biosynthesis of wybutosine (yW), a modified base adjacent to the anticodon of tRNAs and required for accurate decoding.</text>
</comment>
<dbReference type="InterPro" id="IPR056744">
    <property type="entry name" value="TRM5/TYW2-like_N"/>
</dbReference>
<feature type="binding site" evidence="11">
    <location>
        <position position="248"/>
    </location>
    <ligand>
        <name>S-adenosyl-L-methionine</name>
        <dbReference type="ChEBI" id="CHEBI:59789"/>
    </ligand>
</feature>
<dbReference type="SUPFAM" id="SSF53335">
    <property type="entry name" value="S-adenosyl-L-methionine-dependent methyltransferases"/>
    <property type="match status" value="1"/>
</dbReference>
<evidence type="ECO:0000313" key="13">
    <source>
        <dbReference type="EMBL" id="KAF7635622.1"/>
    </source>
</evidence>
<proteinExistence type="inferred from homology"/>
<dbReference type="GO" id="GO:0005759">
    <property type="term" value="C:mitochondrial matrix"/>
    <property type="evidence" value="ECO:0007669"/>
    <property type="project" value="UniProtKB-SubCell"/>
</dbReference>
<comment type="subcellular location">
    <subcellularLocation>
        <location evidence="11">Mitochondrion matrix</location>
    </subcellularLocation>
    <subcellularLocation>
        <location evidence="11">Nucleus</location>
    </subcellularLocation>
    <subcellularLocation>
        <location evidence="11">Cytoplasm</location>
    </subcellularLocation>
    <text evidence="11">Predominantly in the mitochondria and in the nucleus.</text>
</comment>
<dbReference type="InterPro" id="IPR029063">
    <property type="entry name" value="SAM-dependent_MTases_sf"/>
</dbReference>
<name>A0A8S9ZQW2_9BILA</name>
<evidence type="ECO:0000256" key="3">
    <source>
        <dbReference type="ARBA" id="ARBA00022603"/>
    </source>
</evidence>
<dbReference type="PANTHER" id="PTHR23245">
    <property type="entry name" value="TRNA METHYLTRANSFERASE"/>
    <property type="match status" value="1"/>
</dbReference>
<comment type="function">
    <text evidence="11">Specifically methylates the N1 position of guanosine-37 in various cytoplasmic and mitochondrial tRNAs. Methylation is not dependent on the nature of the nucleoside 5' of the target nucleoside. This is the first step in the biosynthesis of wybutosine (yW), a modified base adjacent to the anticodon of tRNAs and required for accurate decoding.</text>
</comment>
<keyword evidence="4 11" id="KW-0808">Transferase</keyword>
<comment type="subunit">
    <text evidence="11">Monomer.</text>
</comment>
<keyword evidence="14" id="KW-1185">Reference proteome</keyword>
<evidence type="ECO:0000256" key="9">
    <source>
        <dbReference type="ARBA" id="ARBA00045951"/>
    </source>
</evidence>
<keyword evidence="3 11" id="KW-0489">Methyltransferase</keyword>
<reference evidence="13" key="1">
    <citation type="journal article" date="2020" name="Ecol. Evol.">
        <title>Genome structure and content of the rice root-knot nematode (Meloidogyne graminicola).</title>
        <authorList>
            <person name="Phan N.T."/>
            <person name="Danchin E.G.J."/>
            <person name="Klopp C."/>
            <person name="Perfus-Barbeoch L."/>
            <person name="Kozlowski D.K."/>
            <person name="Koutsovoulos G.D."/>
            <person name="Lopez-Roques C."/>
            <person name="Bouchez O."/>
            <person name="Zahm M."/>
            <person name="Besnard G."/>
            <person name="Bellafiore S."/>
        </authorList>
    </citation>
    <scope>NUCLEOTIDE SEQUENCE</scope>
    <source>
        <strain evidence="13">VN-18</strain>
    </source>
</reference>
<keyword evidence="5 11" id="KW-0949">S-adenosyl-L-methionine</keyword>
<evidence type="ECO:0000313" key="14">
    <source>
        <dbReference type="Proteomes" id="UP000605970"/>
    </source>
</evidence>
<dbReference type="HAMAP" id="MF_03152">
    <property type="entry name" value="TRM5"/>
    <property type="match status" value="1"/>
</dbReference>
<evidence type="ECO:0000256" key="2">
    <source>
        <dbReference type="ARBA" id="ARBA00022490"/>
    </source>
</evidence>
<feature type="domain" description="SAM-dependent methyltransferase TRM5/TYW2-type" evidence="12">
    <location>
        <begin position="159"/>
        <end position="448"/>
    </location>
</feature>
<evidence type="ECO:0000256" key="4">
    <source>
        <dbReference type="ARBA" id="ARBA00022679"/>
    </source>
</evidence>
<dbReference type="InterPro" id="IPR030382">
    <property type="entry name" value="MeTrfase_TRM5/TYW2"/>
</dbReference>
<dbReference type="InterPro" id="IPR056743">
    <property type="entry name" value="TRM5-TYW2-like_MTfase"/>
</dbReference>
<evidence type="ECO:0000256" key="11">
    <source>
        <dbReference type="HAMAP-Rule" id="MF_03152"/>
    </source>
</evidence>
<dbReference type="EMBL" id="JABEBT010000040">
    <property type="protein sequence ID" value="KAF7635622.1"/>
    <property type="molecule type" value="Genomic_DNA"/>
</dbReference>
<dbReference type="InterPro" id="IPR025792">
    <property type="entry name" value="tRNA_Gua_MeTrfase_euk"/>
</dbReference>
<dbReference type="EC" id="2.1.1.228" evidence="11"/>
<evidence type="ECO:0000256" key="1">
    <source>
        <dbReference type="ARBA" id="ARBA00009775"/>
    </source>
</evidence>
<keyword evidence="6 11" id="KW-0819">tRNA processing</keyword>
<dbReference type="AlphaFoldDB" id="A0A8S9ZQW2"/>
<accession>A0A8S9ZQW2</accession>
<dbReference type="Pfam" id="PF02475">
    <property type="entry name" value="TRM5-TYW2_MTfase"/>
    <property type="match status" value="1"/>
</dbReference>
<evidence type="ECO:0000256" key="10">
    <source>
        <dbReference type="ARBA" id="ARBA00047783"/>
    </source>
</evidence>
<dbReference type="PANTHER" id="PTHR23245:SF36">
    <property type="entry name" value="TRNA (GUANINE(37)-N1)-METHYLTRANSFERASE"/>
    <property type="match status" value="1"/>
</dbReference>
<evidence type="ECO:0000256" key="8">
    <source>
        <dbReference type="ARBA" id="ARBA00023242"/>
    </source>
</evidence>
<feature type="binding site" evidence="11">
    <location>
        <begin position="288"/>
        <end position="289"/>
    </location>
    <ligand>
        <name>S-adenosyl-L-methionine</name>
        <dbReference type="ChEBI" id="CHEBI:59789"/>
    </ligand>
</feature>
<comment type="similarity">
    <text evidence="1">Belongs to the class I-like SAM-binding methyltransferase superfamily. TRM5/TYW2 family.</text>
</comment>
<dbReference type="GO" id="GO:0070901">
    <property type="term" value="P:mitochondrial tRNA methylation"/>
    <property type="evidence" value="ECO:0007669"/>
    <property type="project" value="TreeGrafter"/>
</dbReference>
<dbReference type="GO" id="GO:0005634">
    <property type="term" value="C:nucleus"/>
    <property type="evidence" value="ECO:0007669"/>
    <property type="project" value="UniProtKB-SubCell"/>
</dbReference>
<evidence type="ECO:0000256" key="7">
    <source>
        <dbReference type="ARBA" id="ARBA00023128"/>
    </source>
</evidence>